<evidence type="ECO:0000256" key="2">
    <source>
        <dbReference type="ARBA" id="ARBA00022490"/>
    </source>
</evidence>
<dbReference type="GO" id="GO:0006364">
    <property type="term" value="P:rRNA processing"/>
    <property type="evidence" value="ECO:0007669"/>
    <property type="project" value="UniProtKB-KW"/>
</dbReference>
<sequence length="177" mass="20750">MNNPKRNRPNILITGTPGTGKSSLAESIASSLNLNHFDIGKLVKEKELYEGWDDEFQCWIIDEDKVIDELDPILIQGGCVVDHHTSEWFPERWFDLVVVLRADIENLNERYEKRNYSQIKITNNIDCEIMQVCLDEAIRSYDEKIIKEMTSNSIEDNEENQNTVGEWYNNWMQHNQI</sequence>
<organism evidence="11 12">
    <name type="scientific">Polysphondylium violaceum</name>
    <dbReference type="NCBI Taxonomy" id="133409"/>
    <lineage>
        <taxon>Eukaryota</taxon>
        <taxon>Amoebozoa</taxon>
        <taxon>Evosea</taxon>
        <taxon>Eumycetozoa</taxon>
        <taxon>Dictyostelia</taxon>
        <taxon>Dictyosteliales</taxon>
        <taxon>Dictyosteliaceae</taxon>
        <taxon>Polysphondylium</taxon>
    </lineage>
</organism>
<comment type="subunit">
    <text evidence="10">Interacts with small ribosomal subunit protein uS11. Not a structural component of 43S pre-ribosomes, but transiently interacts with them by binding to uS11.</text>
</comment>
<evidence type="ECO:0000256" key="7">
    <source>
        <dbReference type="ARBA" id="ARBA00022777"/>
    </source>
</evidence>
<evidence type="ECO:0000256" key="9">
    <source>
        <dbReference type="ARBA" id="ARBA00023242"/>
    </source>
</evidence>
<feature type="binding site" evidence="10">
    <location>
        <position position="18"/>
    </location>
    <ligand>
        <name>ATP</name>
        <dbReference type="ChEBI" id="CHEBI:30616"/>
    </ligand>
</feature>
<dbReference type="HAMAP" id="MF_00039">
    <property type="entry name" value="Adenylate_kinase_AK6"/>
    <property type="match status" value="1"/>
</dbReference>
<feature type="region of interest" description="NMPbind" evidence="10">
    <location>
        <begin position="38"/>
        <end position="61"/>
    </location>
</feature>
<evidence type="ECO:0000256" key="4">
    <source>
        <dbReference type="ARBA" id="ARBA00022552"/>
    </source>
</evidence>
<evidence type="ECO:0000256" key="10">
    <source>
        <dbReference type="HAMAP-Rule" id="MF_03173"/>
    </source>
</evidence>
<dbReference type="EC" id="2.7.4.3" evidence="10"/>
<feature type="binding site" evidence="10">
    <location>
        <position position="21"/>
    </location>
    <ligand>
        <name>ATP</name>
        <dbReference type="ChEBI" id="CHEBI:30616"/>
    </ligand>
</feature>
<proteinExistence type="inferred from homology"/>
<dbReference type="SUPFAM" id="SSF52540">
    <property type="entry name" value="P-loop containing nucleoside triphosphate hydrolases"/>
    <property type="match status" value="1"/>
</dbReference>
<dbReference type="InterPro" id="IPR020618">
    <property type="entry name" value="Adenyl_kinase_AK6"/>
</dbReference>
<dbReference type="EMBL" id="AJWJ01000059">
    <property type="protein sequence ID" value="KAF2076482.1"/>
    <property type="molecule type" value="Genomic_DNA"/>
</dbReference>
<comment type="catalytic activity">
    <reaction evidence="1 10">
        <text>AMP + ATP = 2 ADP</text>
        <dbReference type="Rhea" id="RHEA:12973"/>
        <dbReference type="ChEBI" id="CHEBI:30616"/>
        <dbReference type="ChEBI" id="CHEBI:456215"/>
        <dbReference type="ChEBI" id="CHEBI:456216"/>
        <dbReference type="EC" id="2.7.4.3"/>
    </reaction>
</comment>
<comment type="caution">
    <text evidence="10">Lacks conserved residue(s) required for the propagation of feature annotation.</text>
</comment>
<feature type="binding site" evidence="10">
    <location>
        <position position="20"/>
    </location>
    <ligand>
        <name>ATP</name>
        <dbReference type="ChEBI" id="CHEBI:30616"/>
    </ligand>
</feature>
<dbReference type="GO" id="GO:0005737">
    <property type="term" value="C:cytoplasm"/>
    <property type="evidence" value="ECO:0007669"/>
    <property type="project" value="UniProtKB-SubCell"/>
</dbReference>
<dbReference type="FunFam" id="3.40.50.300:FF:000372">
    <property type="entry name" value="Adenylate kinase isoenzyme 6 homolog"/>
    <property type="match status" value="1"/>
</dbReference>
<keyword evidence="3 10" id="KW-0690">Ribosome biogenesis</keyword>
<keyword evidence="6 10" id="KW-0547">Nucleotide-binding</keyword>
<dbReference type="Gene3D" id="3.40.50.300">
    <property type="entry name" value="P-loop containing nucleotide triphosphate hydrolases"/>
    <property type="match status" value="1"/>
</dbReference>
<dbReference type="PANTHER" id="PTHR12595">
    <property type="entry name" value="POS9-ACTIVATING FACTOR FAP7-RELATED"/>
    <property type="match status" value="1"/>
</dbReference>
<feature type="region of interest" description="LID" evidence="10">
    <location>
        <begin position="113"/>
        <end position="123"/>
    </location>
</feature>
<keyword evidence="5 10" id="KW-0808">Transferase</keyword>
<evidence type="ECO:0000313" key="11">
    <source>
        <dbReference type="EMBL" id="KAF2076482.1"/>
    </source>
</evidence>
<evidence type="ECO:0000256" key="1">
    <source>
        <dbReference type="ARBA" id="ARBA00000582"/>
    </source>
</evidence>
<comment type="catalytic activity">
    <reaction evidence="10">
        <text>ATP + H2O = ADP + phosphate + H(+)</text>
        <dbReference type="Rhea" id="RHEA:13065"/>
        <dbReference type="ChEBI" id="CHEBI:15377"/>
        <dbReference type="ChEBI" id="CHEBI:15378"/>
        <dbReference type="ChEBI" id="CHEBI:30616"/>
        <dbReference type="ChEBI" id="CHEBI:43474"/>
        <dbReference type="ChEBI" id="CHEBI:456216"/>
    </reaction>
</comment>
<feature type="binding site" evidence="10">
    <location>
        <position position="23"/>
    </location>
    <ligand>
        <name>ATP</name>
        <dbReference type="ChEBI" id="CHEBI:30616"/>
    </ligand>
</feature>
<evidence type="ECO:0000256" key="6">
    <source>
        <dbReference type="ARBA" id="ARBA00022741"/>
    </source>
</evidence>
<feature type="binding site" evidence="10">
    <location>
        <position position="114"/>
    </location>
    <ligand>
        <name>ATP</name>
        <dbReference type="ChEBI" id="CHEBI:30616"/>
    </ligand>
</feature>
<comment type="similarity">
    <text evidence="10">Belongs to the adenylate kinase family. AK6 subfamily.</text>
</comment>
<dbReference type="InterPro" id="IPR027417">
    <property type="entry name" value="P-loop_NTPase"/>
</dbReference>
<dbReference type="GO" id="GO:0016887">
    <property type="term" value="F:ATP hydrolysis activity"/>
    <property type="evidence" value="ECO:0007669"/>
    <property type="project" value="UniProtKB-UniRule"/>
</dbReference>
<dbReference type="PANTHER" id="PTHR12595:SF0">
    <property type="entry name" value="ADENYLATE KINASE ISOENZYME 6"/>
    <property type="match status" value="1"/>
</dbReference>
<evidence type="ECO:0000256" key="3">
    <source>
        <dbReference type="ARBA" id="ARBA00022517"/>
    </source>
</evidence>
<dbReference type="Proteomes" id="UP000695562">
    <property type="component" value="Unassembled WGS sequence"/>
</dbReference>
<keyword evidence="8 10" id="KW-0067">ATP-binding</keyword>
<comment type="function">
    <text evidence="10">Broad-specificity nucleoside monophosphate (NMP) kinase that catalyzes the reversible transfer of the terminal phosphate group between nucleoside triphosphates and monophosphates. Has also ATPase activity. Involved in the late cytoplasmic maturation steps of the 40S ribosomal particles, specifically 18S rRNA maturation. While NMP activity is not required for ribosome maturation, ATPase activity is. Associates transiently with small ribosomal subunit protein uS11. ATP hydrolysis breaks the interaction with uS11. May temporarily remove uS11 from the ribosome to enable a conformational change of the ribosomal RNA that is needed for the final maturation step of the small ribosomal subunit. Its NMP activity may have a role in nuclear energy homeostasis.</text>
</comment>
<gene>
    <name evidence="11" type="ORF">CYY_002222</name>
</gene>
<keyword evidence="2 10" id="KW-0963">Cytoplasm</keyword>
<dbReference type="GO" id="GO:0005524">
    <property type="term" value="F:ATP binding"/>
    <property type="evidence" value="ECO:0007669"/>
    <property type="project" value="UniProtKB-KW"/>
</dbReference>
<name>A0A8J4Q1N8_9MYCE</name>
<keyword evidence="12" id="KW-1185">Reference proteome</keyword>
<evidence type="ECO:0000256" key="8">
    <source>
        <dbReference type="ARBA" id="ARBA00022840"/>
    </source>
</evidence>
<dbReference type="GO" id="GO:0042274">
    <property type="term" value="P:ribosomal small subunit biogenesis"/>
    <property type="evidence" value="ECO:0007669"/>
    <property type="project" value="UniProtKB-UniRule"/>
</dbReference>
<dbReference type="AlphaFoldDB" id="A0A8J4Q1N8"/>
<reference evidence="11" key="1">
    <citation type="submission" date="2020-01" db="EMBL/GenBank/DDBJ databases">
        <title>Development of genomics and gene disruption for Polysphondylium violaceum indicates a role for the polyketide synthase stlB in stalk morphogenesis.</title>
        <authorList>
            <person name="Narita B."/>
            <person name="Kawabe Y."/>
            <person name="Kin K."/>
            <person name="Saito T."/>
            <person name="Gibbs R."/>
            <person name="Kuspa A."/>
            <person name="Muzny D."/>
            <person name="Queller D."/>
            <person name="Richards S."/>
            <person name="Strassman J."/>
            <person name="Sucgang R."/>
            <person name="Worley K."/>
            <person name="Schaap P."/>
        </authorList>
    </citation>
    <scope>NUCLEOTIDE SEQUENCE</scope>
    <source>
        <strain evidence="11">QSvi11</strain>
    </source>
</reference>
<dbReference type="GO" id="GO:0005634">
    <property type="term" value="C:nucleus"/>
    <property type="evidence" value="ECO:0007669"/>
    <property type="project" value="UniProtKB-SubCell"/>
</dbReference>
<comment type="subcellular location">
    <subcellularLocation>
        <location evidence="10">Cytoplasm</location>
    </subcellularLocation>
    <subcellularLocation>
        <location evidence="10">Nucleus</location>
    </subcellularLocation>
</comment>
<protein>
    <recommendedName>
        <fullName evidence="10">Adenylate kinase isoenzyme 6 homolog</fullName>
        <shortName evidence="10">AK6</shortName>
        <ecNumber evidence="10">2.7.4.3</ecNumber>
    </recommendedName>
    <alternativeName>
        <fullName evidence="10">Dual activity adenylate kinase/ATPase</fullName>
        <shortName evidence="10">AK/ATPase</shortName>
    </alternativeName>
</protein>
<evidence type="ECO:0000256" key="5">
    <source>
        <dbReference type="ARBA" id="ARBA00022679"/>
    </source>
</evidence>
<keyword evidence="4 10" id="KW-0698">rRNA processing</keyword>
<keyword evidence="9 10" id="KW-0539">Nucleus</keyword>
<feature type="binding site" evidence="10">
    <location>
        <position position="22"/>
    </location>
    <ligand>
        <name>ATP</name>
        <dbReference type="ChEBI" id="CHEBI:30616"/>
    </ligand>
</feature>
<dbReference type="GO" id="GO:0004017">
    <property type="term" value="F:AMP kinase activity"/>
    <property type="evidence" value="ECO:0007669"/>
    <property type="project" value="UniProtKB-UniRule"/>
</dbReference>
<comment type="caution">
    <text evidence="11">The sequence shown here is derived from an EMBL/GenBank/DDBJ whole genome shotgun (WGS) entry which is preliminary data.</text>
</comment>
<evidence type="ECO:0000313" key="12">
    <source>
        <dbReference type="Proteomes" id="UP000695562"/>
    </source>
</evidence>
<dbReference type="OrthoDB" id="10251185at2759"/>
<accession>A0A8J4Q1N8</accession>
<keyword evidence="7 10" id="KW-0418">Kinase</keyword>
<dbReference type="Pfam" id="PF13238">
    <property type="entry name" value="AAA_18"/>
    <property type="match status" value="1"/>
</dbReference>